<keyword evidence="2 4" id="KW-0238">DNA-binding</keyword>
<sequence>MNNMKKDFTLEALNRLAEQIGHFIEYWGFKKIHGQMWTHIYLSAKPISAVELSQKLQVSKALISLSIRDLESYNLIQQIESENKKTKLFIANPDIFEVITNVLRNRELLMLKQIQIDFEVFKKQNEHGNSQEVDPNRMDELGDMIDTSKELLENLIEFKALDPSVFLCPDLKQ</sequence>
<keyword evidence="3 4" id="KW-0804">Transcription</keyword>
<dbReference type="InterPro" id="IPR036388">
    <property type="entry name" value="WH-like_DNA-bd_sf"/>
</dbReference>
<evidence type="ECO:0000313" key="5">
    <source>
        <dbReference type="EMBL" id="MDG0815970.1"/>
    </source>
</evidence>
<dbReference type="RefSeq" id="WP_277577449.1">
    <property type="nucleotide sequence ID" value="NZ_JANRMI010000002.1"/>
</dbReference>
<proteinExistence type="inferred from homology"/>
<dbReference type="InterPro" id="IPR052362">
    <property type="entry name" value="HTH-GbsR_regulator"/>
</dbReference>
<dbReference type="Gene3D" id="1.10.10.10">
    <property type="entry name" value="Winged helix-like DNA-binding domain superfamily/Winged helix DNA-binding domain"/>
    <property type="match status" value="1"/>
</dbReference>
<gene>
    <name evidence="5" type="ORF">NWE73_06330</name>
</gene>
<dbReference type="InterPro" id="IPR026282">
    <property type="entry name" value="MJ1563"/>
</dbReference>
<dbReference type="PANTHER" id="PTHR38465:SF1">
    <property type="entry name" value="HTH-TYPE TRANSCRIPTIONAL REGULATOR MJ1563-RELATED"/>
    <property type="match status" value="1"/>
</dbReference>
<dbReference type="EMBL" id="JANRMI010000002">
    <property type="protein sequence ID" value="MDG0815970.1"/>
    <property type="molecule type" value="Genomic_DNA"/>
</dbReference>
<keyword evidence="6" id="KW-1185">Reference proteome</keyword>
<reference evidence="5" key="1">
    <citation type="submission" date="2022-08" db="EMBL/GenBank/DDBJ databases">
        <title>Novel Bdellovibrio Species Isolated from Svalbard: Designation Bdellovibrio svalbardensis.</title>
        <authorList>
            <person name="Mitchell R.J."/>
            <person name="Choi S.Y."/>
        </authorList>
    </citation>
    <scope>NUCLEOTIDE SEQUENCE</scope>
    <source>
        <strain evidence="5">PAP01</strain>
    </source>
</reference>
<evidence type="ECO:0000313" key="6">
    <source>
        <dbReference type="Proteomes" id="UP001152321"/>
    </source>
</evidence>
<protein>
    <recommendedName>
        <fullName evidence="4">HTH-type transcriptional regulator</fullName>
    </recommendedName>
</protein>
<organism evidence="5 6">
    <name type="scientific">Bdellovibrio svalbardensis</name>
    <dbReference type="NCBI Taxonomy" id="2972972"/>
    <lineage>
        <taxon>Bacteria</taxon>
        <taxon>Pseudomonadati</taxon>
        <taxon>Bdellovibrionota</taxon>
        <taxon>Bdellovibrionia</taxon>
        <taxon>Bdellovibrionales</taxon>
        <taxon>Pseudobdellovibrionaceae</taxon>
        <taxon>Bdellovibrio</taxon>
    </lineage>
</organism>
<dbReference type="PANTHER" id="PTHR38465">
    <property type="entry name" value="HTH-TYPE TRANSCRIPTIONAL REGULATOR MJ1563-RELATED"/>
    <property type="match status" value="1"/>
</dbReference>
<comment type="similarity">
    <text evidence="4">Belongs to the GbsR family.</text>
</comment>
<evidence type="ECO:0000256" key="4">
    <source>
        <dbReference type="PIRNR" id="PIRNR006707"/>
    </source>
</evidence>
<dbReference type="SUPFAM" id="SSF46785">
    <property type="entry name" value="Winged helix' DNA-binding domain"/>
    <property type="match status" value="1"/>
</dbReference>
<dbReference type="Proteomes" id="UP001152321">
    <property type="component" value="Unassembled WGS sequence"/>
</dbReference>
<dbReference type="InterPro" id="IPR036390">
    <property type="entry name" value="WH_DNA-bd_sf"/>
</dbReference>
<evidence type="ECO:0000256" key="2">
    <source>
        <dbReference type="ARBA" id="ARBA00023125"/>
    </source>
</evidence>
<comment type="caution">
    <text evidence="5">The sequence shown here is derived from an EMBL/GenBank/DDBJ whole genome shotgun (WGS) entry which is preliminary data.</text>
</comment>
<dbReference type="PIRSF" id="PIRSF006707">
    <property type="entry name" value="MJ1563"/>
    <property type="match status" value="1"/>
</dbReference>
<accession>A0ABT6DGK3</accession>
<name>A0ABT6DGK3_9BACT</name>
<evidence type="ECO:0000256" key="1">
    <source>
        <dbReference type="ARBA" id="ARBA00023015"/>
    </source>
</evidence>
<keyword evidence="1 4" id="KW-0805">Transcription regulation</keyword>
<evidence type="ECO:0000256" key="3">
    <source>
        <dbReference type="ARBA" id="ARBA00023163"/>
    </source>
</evidence>